<gene>
    <name evidence="4" type="ORF">EYC98_16250</name>
</gene>
<dbReference type="InterPro" id="IPR007055">
    <property type="entry name" value="BON_dom"/>
</dbReference>
<dbReference type="PROSITE" id="PS51257">
    <property type="entry name" value="PROKAR_LIPOPROTEIN"/>
    <property type="match status" value="1"/>
</dbReference>
<organism evidence="4 5">
    <name type="scientific">Candidatus Litorirhabdus singularis</name>
    <dbReference type="NCBI Taxonomy" id="2518993"/>
    <lineage>
        <taxon>Bacteria</taxon>
        <taxon>Pseudomonadati</taxon>
        <taxon>Pseudomonadota</taxon>
        <taxon>Gammaproteobacteria</taxon>
        <taxon>Cellvibrionales</taxon>
        <taxon>Halieaceae</taxon>
        <taxon>Candidatus Litorirhabdus</taxon>
    </lineage>
</organism>
<keyword evidence="5" id="KW-1185">Reference proteome</keyword>
<dbReference type="Proteomes" id="UP001143362">
    <property type="component" value="Unassembled WGS sequence"/>
</dbReference>
<dbReference type="Gene3D" id="3.40.1520.20">
    <property type="match status" value="1"/>
</dbReference>
<dbReference type="RefSeq" id="WP_279246439.1">
    <property type="nucleotide sequence ID" value="NZ_SHNN01000003.1"/>
</dbReference>
<evidence type="ECO:0000256" key="1">
    <source>
        <dbReference type="ARBA" id="ARBA00022729"/>
    </source>
</evidence>
<dbReference type="PANTHER" id="PTHR34606:SF4">
    <property type="entry name" value="OUTER MEMBRANE LIPOPROTEIN DOLP"/>
    <property type="match status" value="1"/>
</dbReference>
<dbReference type="Pfam" id="PF04972">
    <property type="entry name" value="BON"/>
    <property type="match status" value="2"/>
</dbReference>
<dbReference type="InterPro" id="IPR014004">
    <property type="entry name" value="Transpt-assoc_nodulatn_dom_bac"/>
</dbReference>
<dbReference type="PANTHER" id="PTHR34606">
    <property type="entry name" value="BON DOMAIN-CONTAINING PROTEIN"/>
    <property type="match status" value="1"/>
</dbReference>
<feature type="chain" id="PRO_5045288456" evidence="2">
    <location>
        <begin position="30"/>
        <end position="194"/>
    </location>
</feature>
<dbReference type="EMBL" id="SHNN01000003">
    <property type="protein sequence ID" value="MCX2982416.1"/>
    <property type="molecule type" value="Genomic_DNA"/>
</dbReference>
<proteinExistence type="predicted"/>
<evidence type="ECO:0000256" key="2">
    <source>
        <dbReference type="SAM" id="SignalP"/>
    </source>
</evidence>
<dbReference type="SMART" id="SM00749">
    <property type="entry name" value="BON"/>
    <property type="match status" value="1"/>
</dbReference>
<name>A0ABT3TJF1_9GAMM</name>
<feature type="signal peptide" evidence="2">
    <location>
        <begin position="1"/>
        <end position="29"/>
    </location>
</feature>
<accession>A0ABT3TJF1</accession>
<comment type="caution">
    <text evidence="4">The sequence shown here is derived from an EMBL/GenBank/DDBJ whole genome shotgun (WGS) entry which is preliminary data.</text>
</comment>
<reference evidence="4" key="1">
    <citation type="submission" date="2019-02" db="EMBL/GenBank/DDBJ databases">
        <authorList>
            <person name="Li S.-H."/>
        </authorList>
    </citation>
    <scope>NUCLEOTIDE SEQUENCE</scope>
    <source>
        <strain evidence="4">IMCC14734</strain>
    </source>
</reference>
<protein>
    <submittedName>
        <fullName evidence="4">BON domain-containing protein</fullName>
    </submittedName>
</protein>
<dbReference type="PROSITE" id="PS50914">
    <property type="entry name" value="BON"/>
    <property type="match status" value="2"/>
</dbReference>
<keyword evidence="1 2" id="KW-0732">Signal</keyword>
<evidence type="ECO:0000313" key="5">
    <source>
        <dbReference type="Proteomes" id="UP001143362"/>
    </source>
</evidence>
<feature type="domain" description="BON" evidence="3">
    <location>
        <begin position="127"/>
        <end position="194"/>
    </location>
</feature>
<dbReference type="InterPro" id="IPR051686">
    <property type="entry name" value="Lipoprotein_DolP"/>
</dbReference>
<evidence type="ECO:0000313" key="4">
    <source>
        <dbReference type="EMBL" id="MCX2982416.1"/>
    </source>
</evidence>
<sequence length="194" mass="21274">MSTLRHLLSVLIVLSLSLGLSGCASLLTAADSEAIEDDSGERTFGASMDDESIETKARVNVHAANEAFDDTHISIISYNAYVLIVGQVPSEALKQQASDVIREIRRVRRIYNELEITGNTSFMTRTSDTWITSKVKTNLIANAETEGLRVKVVTENGVVYLMGLASRAEADRIVDVASASYGVRKVVRLFEYID</sequence>
<evidence type="ECO:0000259" key="3">
    <source>
        <dbReference type="PROSITE" id="PS50914"/>
    </source>
</evidence>
<feature type="domain" description="BON" evidence="3">
    <location>
        <begin position="49"/>
        <end position="118"/>
    </location>
</feature>